<feature type="coiled-coil region" evidence="1">
    <location>
        <begin position="81"/>
        <end position="108"/>
    </location>
</feature>
<proteinExistence type="predicted"/>
<organism evidence="2">
    <name type="scientific">uncultured Sulfurovum sp</name>
    <dbReference type="NCBI Taxonomy" id="269237"/>
    <lineage>
        <taxon>Bacteria</taxon>
        <taxon>Pseudomonadati</taxon>
        <taxon>Campylobacterota</taxon>
        <taxon>Epsilonproteobacteria</taxon>
        <taxon>Campylobacterales</taxon>
        <taxon>Sulfurovaceae</taxon>
        <taxon>Sulfurovum</taxon>
        <taxon>environmental samples</taxon>
    </lineage>
</organism>
<dbReference type="AlphaFoldDB" id="A0A6S6S9X4"/>
<sequence>MKYILLTLVLFQTVGAVTLDEVLESATQKNLMNQAIQKEGFALESKNLANTQTAPLTFNQSLSRANSVGISGYEHEVSLSKEFKLGNVQALEQKQNRLNNEAHLIEQKKYLVNVDNYLKNLYHQYCLDRKYVENSEESYEKFLMLHRKKERAFKHDEIAKTELLQIEFEKNRLNTTLENSKRKEKSSKQQVLSLTTFDGSELLSCQDIYPIVEEVVLGTEVFRLSQQAYEKRLKSTQTGLGRYNKNIESIEVSMGYTKELETDIYTLGVSVPLNFSSKKSEHERAALMHESSALTLQNEQQLTDKKYEIEVLKSRLYGDFKSIQAQEKDINYYLNEILPLMKKSYDYAESSVLEYLLSQHKLHTLQQELLEKQKAYYSTLFQLYSISEI</sequence>
<name>A0A6S6S9X4_9BACT</name>
<evidence type="ECO:0000313" key="2">
    <source>
        <dbReference type="EMBL" id="CAA6799740.1"/>
    </source>
</evidence>
<evidence type="ECO:0008006" key="3">
    <source>
        <dbReference type="Google" id="ProtNLM"/>
    </source>
</evidence>
<dbReference type="Gene3D" id="1.20.1600.10">
    <property type="entry name" value="Outer membrane efflux proteins (OEP)"/>
    <property type="match status" value="1"/>
</dbReference>
<keyword evidence="1" id="KW-0175">Coiled coil</keyword>
<evidence type="ECO:0000256" key="1">
    <source>
        <dbReference type="SAM" id="Coils"/>
    </source>
</evidence>
<accession>A0A6S6S9X4</accession>
<dbReference type="SUPFAM" id="SSF56954">
    <property type="entry name" value="Outer membrane efflux proteins (OEP)"/>
    <property type="match status" value="1"/>
</dbReference>
<reference evidence="2" key="1">
    <citation type="submission" date="2020-01" db="EMBL/GenBank/DDBJ databases">
        <authorList>
            <person name="Meier V. D."/>
            <person name="Meier V D."/>
        </authorList>
    </citation>
    <scope>NUCLEOTIDE SEQUENCE</scope>
    <source>
        <strain evidence="2">HLG_WM_MAG_01</strain>
    </source>
</reference>
<protein>
    <recommendedName>
        <fullName evidence="3">Heavy metal RND efflux outer membrane protein, CzcC family</fullName>
    </recommendedName>
</protein>
<gene>
    <name evidence="2" type="ORF">HELGO_WM68685</name>
</gene>
<dbReference type="EMBL" id="CACVAS010000002">
    <property type="protein sequence ID" value="CAA6799740.1"/>
    <property type="molecule type" value="Genomic_DNA"/>
</dbReference>